<dbReference type="InterPro" id="IPR036864">
    <property type="entry name" value="Zn2-C6_fun-type_DNA-bd_sf"/>
</dbReference>
<keyword evidence="2" id="KW-0479">Metal-binding</keyword>
<dbReference type="GO" id="GO:0008270">
    <property type="term" value="F:zinc ion binding"/>
    <property type="evidence" value="ECO:0007669"/>
    <property type="project" value="InterPro"/>
</dbReference>
<dbReference type="GO" id="GO:0003677">
    <property type="term" value="F:DNA binding"/>
    <property type="evidence" value="ECO:0007669"/>
    <property type="project" value="UniProtKB-KW"/>
</dbReference>
<organism evidence="9 10">
    <name type="scientific">Talaromyces rugulosus</name>
    <name type="common">Penicillium rugulosum</name>
    <dbReference type="NCBI Taxonomy" id="121627"/>
    <lineage>
        <taxon>Eukaryota</taxon>
        <taxon>Fungi</taxon>
        <taxon>Dikarya</taxon>
        <taxon>Ascomycota</taxon>
        <taxon>Pezizomycotina</taxon>
        <taxon>Eurotiomycetes</taxon>
        <taxon>Eurotiomycetidae</taxon>
        <taxon>Eurotiales</taxon>
        <taxon>Trichocomaceae</taxon>
        <taxon>Talaromyces</taxon>
        <taxon>Talaromyces sect. Islandici</taxon>
    </lineage>
</organism>
<sequence length="657" mass="75454">MQKPHRKRTIVSCLECRRRKLRCNRLEPCNQCSRLNKNCVFAPPINDDKEPKKTRQTPPSLDSHIHPLQRSPPQPETTRIAPTPLAIFDASYSTGYNKNEEEYNRADTGFRYGRLGLTDRLGGFFRPLLAQEVKSTLVTLEQKLRENGRLVPVDLEASLKLRQEDFSFQSSKSILPMSLASLGTPTPALPGRLVADRLMLAFAHNVNHIARIAHMPTLYNIYENFWRQTNDGFSPSGPSAALVHASIFAGLVSLDSSDVLRDLGTAKDILYEEFKSRAEHALHHTDYMQTTKLEVLQALVVYLIPLCRSEISRAHSVIIGAAIRLAQCMGLHRDGTHLGLDPLETHVRRLIWYQLCFLDIRTCEAQGPQPSIRQEDFDTLLPLSMNDEAVHPVGPPPTSQDGHWTEMTFSLIRFECHEMQRKLFVARERLQRGIIDLNSIMRDIRSFEEYMARKYDHLIDERVPLQKCAALVKSFMMTRFYVMILHRYNGSVEKPMPERLQKTLLDMATLNQEIGVALDSDPDIASWEWYTGAYNQYQTTFLLITHLLIFPDDEHADRIWKCADFVFDTDPDTNREQKCWELMTTLQRKSAAYHMLRETKAPPVAMNWPYLGQGHDIQSLKAEAPGIEALGDIWADFDWDEWDRIFNRESADIEAFA</sequence>
<evidence type="ECO:0000313" key="9">
    <source>
        <dbReference type="EMBL" id="QKX59772.1"/>
    </source>
</evidence>
<evidence type="ECO:0000256" key="1">
    <source>
        <dbReference type="ARBA" id="ARBA00004123"/>
    </source>
</evidence>
<dbReference type="PANTHER" id="PTHR31001:SF40">
    <property type="entry name" value="ZN(II)2CYS6 TRANSCRIPTION FACTOR (EUROFUNG)"/>
    <property type="match status" value="1"/>
</dbReference>
<dbReference type="KEGG" id="trg:TRUGW13939_06914"/>
<keyword evidence="3" id="KW-0805">Transcription regulation</keyword>
<dbReference type="GO" id="GO:0005634">
    <property type="term" value="C:nucleus"/>
    <property type="evidence" value="ECO:0007669"/>
    <property type="project" value="UniProtKB-SubCell"/>
</dbReference>
<dbReference type="InterPro" id="IPR050613">
    <property type="entry name" value="Sec_Metabolite_Reg"/>
</dbReference>
<feature type="region of interest" description="Disordered" evidence="7">
    <location>
        <begin position="43"/>
        <end position="80"/>
    </location>
</feature>
<evidence type="ECO:0000313" key="10">
    <source>
        <dbReference type="Proteomes" id="UP000509510"/>
    </source>
</evidence>
<dbReference type="InterPro" id="IPR001138">
    <property type="entry name" value="Zn2Cys6_DnaBD"/>
</dbReference>
<dbReference type="GO" id="GO:0000981">
    <property type="term" value="F:DNA-binding transcription factor activity, RNA polymerase II-specific"/>
    <property type="evidence" value="ECO:0007669"/>
    <property type="project" value="InterPro"/>
</dbReference>
<dbReference type="RefSeq" id="XP_035345949.1">
    <property type="nucleotide sequence ID" value="XM_035490056.1"/>
</dbReference>
<dbReference type="Gene3D" id="4.10.240.10">
    <property type="entry name" value="Zn(2)-C6 fungal-type DNA-binding domain"/>
    <property type="match status" value="1"/>
</dbReference>
<dbReference type="EMBL" id="CP055901">
    <property type="protein sequence ID" value="QKX59772.1"/>
    <property type="molecule type" value="Genomic_DNA"/>
</dbReference>
<dbReference type="GO" id="GO:0006351">
    <property type="term" value="P:DNA-templated transcription"/>
    <property type="evidence" value="ECO:0007669"/>
    <property type="project" value="InterPro"/>
</dbReference>
<evidence type="ECO:0000256" key="2">
    <source>
        <dbReference type="ARBA" id="ARBA00022723"/>
    </source>
</evidence>
<evidence type="ECO:0000256" key="5">
    <source>
        <dbReference type="ARBA" id="ARBA00023163"/>
    </source>
</evidence>
<keyword evidence="6" id="KW-0539">Nucleus</keyword>
<dbReference type="PANTHER" id="PTHR31001">
    <property type="entry name" value="UNCHARACTERIZED TRANSCRIPTIONAL REGULATORY PROTEIN"/>
    <property type="match status" value="1"/>
</dbReference>
<evidence type="ECO:0000256" key="7">
    <source>
        <dbReference type="SAM" id="MobiDB-lite"/>
    </source>
</evidence>
<feature type="domain" description="Zn(2)-C6 fungal-type" evidence="8">
    <location>
        <begin position="12"/>
        <end position="41"/>
    </location>
</feature>
<protein>
    <recommendedName>
        <fullName evidence="8">Zn(2)-C6 fungal-type domain-containing protein</fullName>
    </recommendedName>
</protein>
<dbReference type="InterPro" id="IPR007219">
    <property type="entry name" value="XnlR_reg_dom"/>
</dbReference>
<gene>
    <name evidence="9" type="ORF">TRUGW13939_06914</name>
</gene>
<keyword evidence="4" id="KW-0238">DNA-binding</keyword>
<reference evidence="10" key="1">
    <citation type="submission" date="2020-06" db="EMBL/GenBank/DDBJ databases">
        <title>A chromosome-scale genome assembly of Talaromyces rugulosus W13939.</title>
        <authorList>
            <person name="Wang B."/>
            <person name="Guo L."/>
            <person name="Ye K."/>
            <person name="Wang L."/>
        </authorList>
    </citation>
    <scope>NUCLEOTIDE SEQUENCE [LARGE SCALE GENOMIC DNA]</scope>
    <source>
        <strain evidence="10">W13939</strain>
    </source>
</reference>
<dbReference type="Pfam" id="PF04082">
    <property type="entry name" value="Fungal_trans"/>
    <property type="match status" value="1"/>
</dbReference>
<dbReference type="CDD" id="cd00067">
    <property type="entry name" value="GAL4"/>
    <property type="match status" value="1"/>
</dbReference>
<dbReference type="SMART" id="SM00066">
    <property type="entry name" value="GAL4"/>
    <property type="match status" value="1"/>
</dbReference>
<proteinExistence type="predicted"/>
<dbReference type="PROSITE" id="PS00463">
    <property type="entry name" value="ZN2_CY6_FUNGAL_1"/>
    <property type="match status" value="1"/>
</dbReference>
<dbReference type="Proteomes" id="UP000509510">
    <property type="component" value="Chromosome IV"/>
</dbReference>
<dbReference type="SUPFAM" id="SSF57701">
    <property type="entry name" value="Zn2/Cys6 DNA-binding domain"/>
    <property type="match status" value="1"/>
</dbReference>
<dbReference type="CDD" id="cd12148">
    <property type="entry name" value="fungal_TF_MHR"/>
    <property type="match status" value="1"/>
</dbReference>
<keyword evidence="5" id="KW-0804">Transcription</keyword>
<accession>A0A7H8R092</accession>
<dbReference type="GeneID" id="55994407"/>
<dbReference type="SMART" id="SM00906">
    <property type="entry name" value="Fungal_trans"/>
    <property type="match status" value="1"/>
</dbReference>
<comment type="subcellular location">
    <subcellularLocation>
        <location evidence="1">Nucleus</location>
    </subcellularLocation>
</comment>
<dbReference type="PROSITE" id="PS50048">
    <property type="entry name" value="ZN2_CY6_FUNGAL_2"/>
    <property type="match status" value="1"/>
</dbReference>
<evidence type="ECO:0000256" key="3">
    <source>
        <dbReference type="ARBA" id="ARBA00023015"/>
    </source>
</evidence>
<evidence type="ECO:0000259" key="8">
    <source>
        <dbReference type="PROSITE" id="PS50048"/>
    </source>
</evidence>
<dbReference type="AlphaFoldDB" id="A0A7H8R092"/>
<name>A0A7H8R092_TALRU</name>
<evidence type="ECO:0000256" key="4">
    <source>
        <dbReference type="ARBA" id="ARBA00023125"/>
    </source>
</evidence>
<dbReference type="OrthoDB" id="424974at2759"/>
<keyword evidence="10" id="KW-1185">Reference proteome</keyword>
<dbReference type="Pfam" id="PF00172">
    <property type="entry name" value="Zn_clus"/>
    <property type="match status" value="1"/>
</dbReference>
<evidence type="ECO:0000256" key="6">
    <source>
        <dbReference type="ARBA" id="ARBA00023242"/>
    </source>
</evidence>